<evidence type="ECO:0008006" key="3">
    <source>
        <dbReference type="Google" id="ProtNLM"/>
    </source>
</evidence>
<gene>
    <name evidence="1" type="ORF">GOODEAATRI_027498</name>
</gene>
<reference evidence="1 2" key="1">
    <citation type="submission" date="2021-06" db="EMBL/GenBank/DDBJ databases">
        <authorList>
            <person name="Palmer J.M."/>
        </authorList>
    </citation>
    <scope>NUCLEOTIDE SEQUENCE [LARGE SCALE GENOMIC DNA]</scope>
    <source>
        <strain evidence="1 2">GA_2019</strain>
        <tissue evidence="1">Muscle</tissue>
    </source>
</reference>
<dbReference type="EMBL" id="JAHRIO010003608">
    <property type="protein sequence ID" value="MEQ2159851.1"/>
    <property type="molecule type" value="Genomic_DNA"/>
</dbReference>
<name>A0ABV0MLM8_9TELE</name>
<keyword evidence="2" id="KW-1185">Reference proteome</keyword>
<proteinExistence type="predicted"/>
<comment type="caution">
    <text evidence="1">The sequence shown here is derived from an EMBL/GenBank/DDBJ whole genome shotgun (WGS) entry which is preliminary data.</text>
</comment>
<evidence type="ECO:0000313" key="1">
    <source>
        <dbReference type="EMBL" id="MEQ2159851.1"/>
    </source>
</evidence>
<protein>
    <recommendedName>
        <fullName evidence="3">Secreted protein</fullName>
    </recommendedName>
</protein>
<sequence length="99" mass="11662">MFFLCVWPPFALLTTKYFCLEDKWSKQGALIRREQNEKFKGYKCVQKELLASVKEAFSRFEVTLMLCHIYLRSLNLDLRIMLHPKTTFQLRGGSASGFF</sequence>
<evidence type="ECO:0000313" key="2">
    <source>
        <dbReference type="Proteomes" id="UP001476798"/>
    </source>
</evidence>
<dbReference type="Proteomes" id="UP001476798">
    <property type="component" value="Unassembled WGS sequence"/>
</dbReference>
<organism evidence="1 2">
    <name type="scientific">Goodea atripinnis</name>
    <dbReference type="NCBI Taxonomy" id="208336"/>
    <lineage>
        <taxon>Eukaryota</taxon>
        <taxon>Metazoa</taxon>
        <taxon>Chordata</taxon>
        <taxon>Craniata</taxon>
        <taxon>Vertebrata</taxon>
        <taxon>Euteleostomi</taxon>
        <taxon>Actinopterygii</taxon>
        <taxon>Neopterygii</taxon>
        <taxon>Teleostei</taxon>
        <taxon>Neoteleostei</taxon>
        <taxon>Acanthomorphata</taxon>
        <taxon>Ovalentaria</taxon>
        <taxon>Atherinomorphae</taxon>
        <taxon>Cyprinodontiformes</taxon>
        <taxon>Goodeidae</taxon>
        <taxon>Goodea</taxon>
    </lineage>
</organism>
<accession>A0ABV0MLM8</accession>